<accession>A0AAV2H967</accession>
<dbReference type="PROSITE" id="PS50222">
    <property type="entry name" value="EF_HAND_2"/>
    <property type="match status" value="1"/>
</dbReference>
<dbReference type="PROSITE" id="PS00018">
    <property type="entry name" value="EF_HAND_1"/>
    <property type="match status" value="1"/>
</dbReference>
<dbReference type="InterPro" id="IPR002048">
    <property type="entry name" value="EF_hand_dom"/>
</dbReference>
<evidence type="ECO:0000259" key="4">
    <source>
        <dbReference type="PROSITE" id="PS50222"/>
    </source>
</evidence>
<dbReference type="GO" id="GO:0005509">
    <property type="term" value="F:calcium ion binding"/>
    <property type="evidence" value="ECO:0007669"/>
    <property type="project" value="InterPro"/>
</dbReference>
<evidence type="ECO:0000256" key="1">
    <source>
        <dbReference type="ARBA" id="ARBA00022737"/>
    </source>
</evidence>
<dbReference type="InterPro" id="IPR018247">
    <property type="entry name" value="EF_Hand_1_Ca_BS"/>
</dbReference>
<dbReference type="AlphaFoldDB" id="A0AAV2H967"/>
<reference evidence="5 6" key="1">
    <citation type="submission" date="2024-04" db="EMBL/GenBank/DDBJ databases">
        <authorList>
            <consortium name="Genoscope - CEA"/>
            <person name="William W."/>
        </authorList>
    </citation>
    <scope>NUCLEOTIDE SEQUENCE [LARGE SCALE GENOMIC DNA]</scope>
</reference>
<evidence type="ECO:0000256" key="3">
    <source>
        <dbReference type="SAM" id="SignalP"/>
    </source>
</evidence>
<dbReference type="InterPro" id="IPR050145">
    <property type="entry name" value="Centrin_CML-like"/>
</dbReference>
<protein>
    <recommendedName>
        <fullName evidence="4">EF-hand domain-containing protein</fullName>
    </recommendedName>
</protein>
<dbReference type="InterPro" id="IPR011992">
    <property type="entry name" value="EF-hand-dom_pair"/>
</dbReference>
<dbReference type="CDD" id="cd00051">
    <property type="entry name" value="EFh"/>
    <property type="match status" value="1"/>
</dbReference>
<dbReference type="PANTHER" id="PTHR23050">
    <property type="entry name" value="CALCIUM BINDING PROTEIN"/>
    <property type="match status" value="1"/>
</dbReference>
<feature type="signal peptide" evidence="3">
    <location>
        <begin position="1"/>
        <end position="19"/>
    </location>
</feature>
<keyword evidence="6" id="KW-1185">Reference proteome</keyword>
<dbReference type="Gene3D" id="1.10.238.10">
    <property type="entry name" value="EF-hand"/>
    <property type="match status" value="2"/>
</dbReference>
<keyword evidence="2" id="KW-0106">Calcium</keyword>
<keyword evidence="1" id="KW-0677">Repeat</keyword>
<name>A0AAV2H967_LYMST</name>
<evidence type="ECO:0000313" key="6">
    <source>
        <dbReference type="Proteomes" id="UP001497497"/>
    </source>
</evidence>
<proteinExistence type="predicted"/>
<keyword evidence="3" id="KW-0732">Signal</keyword>
<dbReference type="SUPFAM" id="SSF47473">
    <property type="entry name" value="EF-hand"/>
    <property type="match status" value="1"/>
</dbReference>
<evidence type="ECO:0000256" key="2">
    <source>
        <dbReference type="ARBA" id="ARBA00022837"/>
    </source>
</evidence>
<comment type="caution">
    <text evidence="5">The sequence shown here is derived from an EMBL/GenBank/DDBJ whole genome shotgun (WGS) entry which is preliminary data.</text>
</comment>
<evidence type="ECO:0000313" key="5">
    <source>
        <dbReference type="EMBL" id="CAL1530249.1"/>
    </source>
</evidence>
<organism evidence="5 6">
    <name type="scientific">Lymnaea stagnalis</name>
    <name type="common">Great pond snail</name>
    <name type="synonym">Helix stagnalis</name>
    <dbReference type="NCBI Taxonomy" id="6523"/>
    <lineage>
        <taxon>Eukaryota</taxon>
        <taxon>Metazoa</taxon>
        <taxon>Spiralia</taxon>
        <taxon>Lophotrochozoa</taxon>
        <taxon>Mollusca</taxon>
        <taxon>Gastropoda</taxon>
        <taxon>Heterobranchia</taxon>
        <taxon>Euthyneura</taxon>
        <taxon>Panpulmonata</taxon>
        <taxon>Hygrophila</taxon>
        <taxon>Lymnaeoidea</taxon>
        <taxon>Lymnaeidae</taxon>
        <taxon>Lymnaea</taxon>
    </lineage>
</organism>
<dbReference type="Pfam" id="PF13499">
    <property type="entry name" value="EF-hand_7"/>
    <property type="match status" value="1"/>
</dbReference>
<dbReference type="EMBL" id="CAXITT010000065">
    <property type="protein sequence ID" value="CAL1530249.1"/>
    <property type="molecule type" value="Genomic_DNA"/>
</dbReference>
<feature type="chain" id="PRO_5043651581" description="EF-hand domain-containing protein" evidence="3">
    <location>
        <begin position="20"/>
        <end position="210"/>
    </location>
</feature>
<gene>
    <name evidence="5" type="ORF">GSLYS_00004382001</name>
</gene>
<dbReference type="Proteomes" id="UP001497497">
    <property type="component" value="Unassembled WGS sequence"/>
</dbReference>
<sequence>MNSWNVTVLMLAGTALVSAWGSSISSGPATPMERAFEDVRSQHRDASLHNVLSRGTRSANGGVPCVTVPFLTELKERFIRWLDHDNDGQSTFDEVKNYIRRFKPDVTDQTVAAFISRRDSNGNGAIDFVPEYVHDMAAPDYTLEGANEWFKLQDTNDDSFVTEAELVKVAEAVGMSPEEALDTVQGYYMSADANKDGKLSLDEFKTLYSP</sequence>
<feature type="domain" description="EF-hand" evidence="4">
    <location>
        <begin position="141"/>
        <end position="176"/>
    </location>
</feature>